<evidence type="ECO:0000256" key="1">
    <source>
        <dbReference type="ARBA" id="ARBA00022679"/>
    </source>
</evidence>
<evidence type="ECO:0000313" key="5">
    <source>
        <dbReference type="Proteomes" id="UP000199223"/>
    </source>
</evidence>
<dbReference type="InterPro" id="IPR000182">
    <property type="entry name" value="GNAT_dom"/>
</dbReference>
<evidence type="ECO:0000256" key="2">
    <source>
        <dbReference type="ARBA" id="ARBA00023315"/>
    </source>
</evidence>
<dbReference type="Gene3D" id="3.40.630.30">
    <property type="match status" value="2"/>
</dbReference>
<name>A0A1H7B0M7_9DEIO</name>
<dbReference type="OrthoDB" id="57316at2"/>
<dbReference type="PANTHER" id="PTHR43877:SF1">
    <property type="entry name" value="ACETYLTRANSFERASE"/>
    <property type="match status" value="1"/>
</dbReference>
<dbReference type="SUPFAM" id="SSF55729">
    <property type="entry name" value="Acyl-CoA N-acyltransferases (Nat)"/>
    <property type="match status" value="2"/>
</dbReference>
<dbReference type="PANTHER" id="PTHR43877">
    <property type="entry name" value="AMINOALKYLPHOSPHONATE N-ACETYLTRANSFERASE-RELATED-RELATED"/>
    <property type="match status" value="1"/>
</dbReference>
<reference evidence="5" key="1">
    <citation type="submission" date="2016-10" db="EMBL/GenBank/DDBJ databases">
        <authorList>
            <person name="Varghese N."/>
            <person name="Submissions S."/>
        </authorList>
    </citation>
    <scope>NUCLEOTIDE SEQUENCE [LARGE SCALE GENOMIC DNA]</scope>
    <source>
        <strain evidence="5">CGMCC 1.10218</strain>
    </source>
</reference>
<dbReference type="STRING" id="856736.SAMN04488058_11518"/>
<sequence>MNVRPFRNADARAVAGLVTAGVRGGRVYLPEHFRESPDPQRRLVAERGGEVIATAHLLPFGDSAPDALRLDLAGEGAAFTPLYLALLSDVPSGFSRLLGVCREDFSEQMAFFAAAGFRNAWQSWGARLKLQTFDFARFRPLEEKLFLAGYEVERWPAHPSQADWSALHALCVFGERDAPRNPTTSPEPLTLEALRRSAGGEGAAFVIRWRGEPVSLAHLTVAGGRAAEVELAGTVTHPAHRSRGLATLLGARALAWAQAEGHRQAGTGGAVLNLPLLRVCTRLGYLPEPMWVTWERAAFR</sequence>
<gene>
    <name evidence="4" type="ORF">SAMN04488058_11518</name>
</gene>
<dbReference type="AlphaFoldDB" id="A0A1H7B0M7"/>
<dbReference type="Proteomes" id="UP000199223">
    <property type="component" value="Unassembled WGS sequence"/>
</dbReference>
<proteinExistence type="predicted"/>
<keyword evidence="5" id="KW-1185">Reference proteome</keyword>
<evidence type="ECO:0000313" key="4">
    <source>
        <dbReference type="EMBL" id="SEJ70434.1"/>
    </source>
</evidence>
<accession>A0A1H7B0M7</accession>
<keyword evidence="1" id="KW-0808">Transferase</keyword>
<dbReference type="EMBL" id="FNZA01000015">
    <property type="protein sequence ID" value="SEJ70434.1"/>
    <property type="molecule type" value="Genomic_DNA"/>
</dbReference>
<dbReference type="PROSITE" id="PS51186">
    <property type="entry name" value="GNAT"/>
    <property type="match status" value="1"/>
</dbReference>
<evidence type="ECO:0000259" key="3">
    <source>
        <dbReference type="PROSITE" id="PS51186"/>
    </source>
</evidence>
<dbReference type="RefSeq" id="WP_092265175.1">
    <property type="nucleotide sequence ID" value="NZ_FNZA01000015.1"/>
</dbReference>
<keyword evidence="2" id="KW-0012">Acyltransferase</keyword>
<feature type="domain" description="N-acetyltransferase" evidence="3">
    <location>
        <begin position="136"/>
        <end position="300"/>
    </location>
</feature>
<organism evidence="4 5">
    <name type="scientific">Deinococcus reticulitermitis</name>
    <dbReference type="NCBI Taxonomy" id="856736"/>
    <lineage>
        <taxon>Bacteria</taxon>
        <taxon>Thermotogati</taxon>
        <taxon>Deinococcota</taxon>
        <taxon>Deinococci</taxon>
        <taxon>Deinococcales</taxon>
        <taxon>Deinococcaceae</taxon>
        <taxon>Deinococcus</taxon>
    </lineage>
</organism>
<dbReference type="CDD" id="cd04301">
    <property type="entry name" value="NAT_SF"/>
    <property type="match status" value="1"/>
</dbReference>
<dbReference type="InterPro" id="IPR050832">
    <property type="entry name" value="Bact_Acetyltransf"/>
</dbReference>
<dbReference type="Pfam" id="PF00583">
    <property type="entry name" value="Acetyltransf_1"/>
    <property type="match status" value="1"/>
</dbReference>
<protein>
    <recommendedName>
        <fullName evidence="3">N-acetyltransferase domain-containing protein</fullName>
    </recommendedName>
</protein>
<dbReference type="GO" id="GO:0016747">
    <property type="term" value="F:acyltransferase activity, transferring groups other than amino-acyl groups"/>
    <property type="evidence" value="ECO:0007669"/>
    <property type="project" value="InterPro"/>
</dbReference>
<dbReference type="InterPro" id="IPR016181">
    <property type="entry name" value="Acyl_CoA_acyltransferase"/>
</dbReference>